<evidence type="ECO:0000313" key="3">
    <source>
        <dbReference type="Proteomes" id="UP000239297"/>
    </source>
</evidence>
<organism evidence="2 3">
    <name type="scientific">Arthrobacter pityocampae</name>
    <dbReference type="NCBI Taxonomy" id="547334"/>
    <lineage>
        <taxon>Bacteria</taxon>
        <taxon>Bacillati</taxon>
        <taxon>Actinomycetota</taxon>
        <taxon>Actinomycetes</taxon>
        <taxon>Micrococcales</taxon>
        <taxon>Micrococcaceae</taxon>
        <taxon>Arthrobacter</taxon>
    </lineage>
</organism>
<dbReference type="EMBL" id="PRKW01000002">
    <property type="protein sequence ID" value="PPB49882.1"/>
    <property type="molecule type" value="Genomic_DNA"/>
</dbReference>
<sequence>MSDGFEKVTSVESVHPKVDSDRSAARMRHMGDHREQFVDLDATADTAEQRAYEVREFLRSRGLAEPDERAGDYLWPDAIVDQAGPAWQSAWHHPSNRPQPSWWTTIAVVSPTDVDDQAFFAMDSTGPPSCRTCGKEFDEDAFWSSFKGWYETRREPELSCGSCGGRGLMGDQDTTSAAVVGRVAIVIERSSPEVVTEMLRALRSDLGGRWAYVHMHL</sequence>
<proteinExistence type="predicted"/>
<name>A0A2S5IZ61_9MICC</name>
<comment type="caution">
    <text evidence="2">The sequence shown here is derived from an EMBL/GenBank/DDBJ whole genome shotgun (WGS) entry which is preliminary data.</text>
</comment>
<evidence type="ECO:0000313" key="2">
    <source>
        <dbReference type="EMBL" id="PPB49882.1"/>
    </source>
</evidence>
<gene>
    <name evidence="2" type="ORF">C4K88_04105</name>
</gene>
<evidence type="ECO:0000256" key="1">
    <source>
        <dbReference type="SAM" id="MobiDB-lite"/>
    </source>
</evidence>
<keyword evidence="3" id="KW-1185">Reference proteome</keyword>
<dbReference type="RefSeq" id="WP_104120377.1">
    <property type="nucleotide sequence ID" value="NZ_PRKW01000002.1"/>
</dbReference>
<accession>A0A2S5IZ61</accession>
<feature type="region of interest" description="Disordered" evidence="1">
    <location>
        <begin position="1"/>
        <end position="28"/>
    </location>
</feature>
<dbReference type="AlphaFoldDB" id="A0A2S5IZ61"/>
<feature type="compositionally biased region" description="Basic and acidic residues" evidence="1">
    <location>
        <begin position="14"/>
        <end position="28"/>
    </location>
</feature>
<protein>
    <submittedName>
        <fullName evidence="2">Uncharacterized protein</fullName>
    </submittedName>
</protein>
<dbReference type="Proteomes" id="UP000239297">
    <property type="component" value="Unassembled WGS sequence"/>
</dbReference>
<reference evidence="2 3" key="1">
    <citation type="journal article" date="2014" name="Int. J. Syst. Evol. Microbiol.">
        <title>Arthrobacter pityocampae sp. nov., isolated from Thaumetopoea pityocampa (Lep., Thaumetopoeidae).</title>
        <authorList>
            <person name="Ince I.A."/>
            <person name="Demirbag Z."/>
            <person name="Kati H."/>
        </authorList>
    </citation>
    <scope>NUCLEOTIDE SEQUENCE [LARGE SCALE GENOMIC DNA]</scope>
    <source>
        <strain evidence="2 3">Tp2</strain>
    </source>
</reference>
<dbReference type="OrthoDB" id="5020188at2"/>